<accession>A0A1D8S218</accession>
<dbReference type="PATRIC" id="fig|1855411.3.peg.204"/>
<dbReference type="KEGG" id="halh:HTSR_0210"/>
<organism evidence="2 3">
    <name type="scientific">Halodesulfurarchaeum formicicum</name>
    <dbReference type="NCBI Taxonomy" id="1873524"/>
    <lineage>
        <taxon>Archaea</taxon>
        <taxon>Methanobacteriati</taxon>
        <taxon>Methanobacteriota</taxon>
        <taxon>Stenosarchaea group</taxon>
        <taxon>Halobacteria</taxon>
        <taxon>Halobacteriales</taxon>
        <taxon>Halobacteriaceae</taxon>
        <taxon>Halodesulfurarchaeum</taxon>
    </lineage>
</organism>
<dbReference type="PANTHER" id="PTHR30006">
    <property type="entry name" value="THIAMINE-BINDING PERIPLASMIC PROTEIN-RELATED"/>
    <property type="match status" value="1"/>
</dbReference>
<gene>
    <name evidence="2" type="primary">potD</name>
    <name evidence="2" type="ORF">HTSR_0210</name>
</gene>
<evidence type="ECO:0000256" key="1">
    <source>
        <dbReference type="ARBA" id="ARBA00022729"/>
    </source>
</evidence>
<dbReference type="PANTHER" id="PTHR30006:SF2">
    <property type="entry name" value="ABC TRANSPORTER SUBSTRATE-BINDING PROTEIN"/>
    <property type="match status" value="1"/>
</dbReference>
<proteinExistence type="predicted"/>
<evidence type="ECO:0000313" key="2">
    <source>
        <dbReference type="EMBL" id="AOW79412.1"/>
    </source>
</evidence>
<keyword evidence="1" id="KW-0732">Signal</keyword>
<dbReference type="EMBL" id="CP016070">
    <property type="protein sequence ID" value="AOW79412.1"/>
    <property type="molecule type" value="Genomic_DNA"/>
</dbReference>
<dbReference type="SUPFAM" id="SSF53850">
    <property type="entry name" value="Periplasmic binding protein-like II"/>
    <property type="match status" value="1"/>
</dbReference>
<dbReference type="Proteomes" id="UP000185608">
    <property type="component" value="Chromosome"/>
</dbReference>
<dbReference type="AlphaFoldDB" id="A0A1D8S218"/>
<dbReference type="Gene3D" id="3.40.190.10">
    <property type="entry name" value="Periplasmic binding protein-like II"/>
    <property type="match status" value="2"/>
</dbReference>
<dbReference type="Pfam" id="PF13416">
    <property type="entry name" value="SBP_bac_8"/>
    <property type="match status" value="1"/>
</dbReference>
<reference evidence="2 3" key="1">
    <citation type="submission" date="2016-06" db="EMBL/GenBank/DDBJ databases">
        <title>Discovery of anaerobic lithoheterotrophic haloarchaeon capable of sulfur respiration by hydrogen and formate.</title>
        <authorList>
            <person name="Sorokin D.Y."/>
            <person name="Kublanov I.V."/>
            <person name="Roman P."/>
            <person name="Sinninghe Damste J.S."/>
            <person name="Golyshin P.N."/>
            <person name="Rojo D."/>
            <person name="Ciordia S."/>
            <person name="Mena Md.C."/>
            <person name="Ferrer M."/>
            <person name="Smedile F."/>
            <person name="Messina E."/>
            <person name="La Cono V."/>
            <person name="Yakimov M.M."/>
        </authorList>
    </citation>
    <scope>NUCLEOTIDE SEQUENCE [LARGE SCALE GENOMIC DNA]</scope>
    <source>
        <strain evidence="2 3">HTSR1</strain>
    </source>
</reference>
<protein>
    <submittedName>
        <fullName evidence="2">Spermidine/putrescine-binding periplasmic protein potD</fullName>
    </submittedName>
</protein>
<name>A0A1D8S218_9EURY</name>
<sequence>MAGCLGGSSGSEDIELDVAVWAGTYAERFEEVVAKGYEEETGVTVNVSPAGGEILSQLQAASDDDPPYDVVSADELYYHLGVNDGLYNELRPENVPNLENVYSFLKEKPGQGMDYGVPTDGELLGIAYDAEAMSGADWEQMQETDDNTGFEGVFYVYPMMIAALLSDARPGIEELYHEEDHSAVFEEMEALANNVDIWTGSAAEIFNGIEQGIITHAMWYSGMAYAEADVNENISVTIPERTGGYVNNYCTVSGTDHREEGEKFLNYMLRPEVQTEWAETGYNFMANKNAEHPGLTAEAYPSSNDELESINFVNFDRLGDLQSDLSGEFDSIK</sequence>
<dbReference type="InterPro" id="IPR006059">
    <property type="entry name" value="SBP"/>
</dbReference>
<evidence type="ECO:0000313" key="3">
    <source>
        <dbReference type="Proteomes" id="UP000185608"/>
    </source>
</evidence>